<dbReference type="AlphaFoldDB" id="A0A1M4TWZ4"/>
<dbReference type="Proteomes" id="UP000184164">
    <property type="component" value="Unassembled WGS sequence"/>
</dbReference>
<proteinExistence type="predicted"/>
<evidence type="ECO:0008006" key="3">
    <source>
        <dbReference type="Google" id="ProtNLM"/>
    </source>
</evidence>
<dbReference type="EMBL" id="FQUM01000001">
    <property type="protein sequence ID" value="SHE48894.1"/>
    <property type="molecule type" value="Genomic_DNA"/>
</dbReference>
<keyword evidence="2" id="KW-1185">Reference proteome</keyword>
<reference evidence="1 2" key="1">
    <citation type="submission" date="2016-11" db="EMBL/GenBank/DDBJ databases">
        <authorList>
            <person name="Jaros S."/>
            <person name="Januszkiewicz K."/>
            <person name="Wedrychowicz H."/>
        </authorList>
    </citation>
    <scope>NUCLEOTIDE SEQUENCE [LARGE SCALE GENOMIC DNA]</scope>
    <source>
        <strain evidence="1 2">DSM 26910</strain>
    </source>
</reference>
<sequence>MRKKYNNKQIEDWATIAVKDCLSMTDTLSQFIKENDKTPSWDGDVLIYKSNNTDKKDIIGKVTVQVKGEMADNINRKACSFSVDMADLVNYKNNGGTIYFVVLINKNNPSKRRVFYDTLTPIKIENYIKGHKNQNSRVIKLKRLPADKDEIQTIFYNFNKDSKKQHSFSSIPPIKLRTLSSSNDIVEITSSLTIFSPNKKLPSTIQAFLNHEVYWYAKIANSPIPHPIELFSVMEVISKDGFPSIIVNGDKYDNYVIEKITKDDITIQFGESTTLVFTKNRKGARMDFKPSGLLRSRIKDLNFIISIVETGVIVFGENKKVDLGQMVAETPFDIVLAKKELESYKRIEQFWKSLHVSADFDIGNIDSNSSLEELYLLMKSINGKHPIHINVDGEHSGYLFRKSISNYKILFFLDAVDKEKSLYRIYNFFDYKGIFKIARGNTEHISSHYSVLSPDDYIELSNIDLSKMLQSYKDLISLGDDIFESANFDLLNLLLAYDKHNDHPIEILNTAKEIAYWLLNESAENLHVEIKILNYLQTLKRERVLTAEENRKLYEIAENENSSLLVKLGANVLLENYIVARIQFEQLSLQDQEIFRSFPIYKFWK</sequence>
<accession>A0A1M4TWZ4</accession>
<name>A0A1M4TWZ4_9BACT</name>
<protein>
    <recommendedName>
        <fullName evidence="3">DUF4365 domain-containing protein</fullName>
    </recommendedName>
</protein>
<dbReference type="OrthoDB" id="1100858at2"/>
<evidence type="ECO:0000313" key="2">
    <source>
        <dbReference type="Proteomes" id="UP000184164"/>
    </source>
</evidence>
<gene>
    <name evidence="1" type="ORF">SAMN05444274_101498</name>
</gene>
<organism evidence="1 2">
    <name type="scientific">Mariniphaga anaerophila</name>
    <dbReference type="NCBI Taxonomy" id="1484053"/>
    <lineage>
        <taxon>Bacteria</taxon>
        <taxon>Pseudomonadati</taxon>
        <taxon>Bacteroidota</taxon>
        <taxon>Bacteroidia</taxon>
        <taxon>Marinilabiliales</taxon>
        <taxon>Prolixibacteraceae</taxon>
        <taxon>Mariniphaga</taxon>
    </lineage>
</organism>
<evidence type="ECO:0000313" key="1">
    <source>
        <dbReference type="EMBL" id="SHE48894.1"/>
    </source>
</evidence>